<gene>
    <name evidence="1" type="ORF">D8794_00820</name>
</gene>
<proteinExistence type="predicted"/>
<name>A0A428GWL1_STRCR</name>
<dbReference type="RefSeq" id="WP_125383756.1">
    <property type="nucleotide sequence ID" value="NZ_RJPR01000001.1"/>
</dbReference>
<reference evidence="1 2" key="1">
    <citation type="submission" date="2018-11" db="EMBL/GenBank/DDBJ databases">
        <title>Species Designations Belie Phenotypic and Genotypic Heterogeneity in Oral Streptococci.</title>
        <authorList>
            <person name="Velsko I."/>
        </authorList>
    </citation>
    <scope>NUCLEOTIDE SEQUENCE [LARGE SCALE GENOMIC DNA]</scope>
    <source>
        <strain evidence="1 2">A54</strain>
    </source>
</reference>
<evidence type="ECO:0000313" key="1">
    <source>
        <dbReference type="EMBL" id="RSJ87918.1"/>
    </source>
</evidence>
<accession>A0A428GWL1</accession>
<dbReference type="AlphaFoldDB" id="A0A428GWL1"/>
<dbReference type="Proteomes" id="UP000277890">
    <property type="component" value="Unassembled WGS sequence"/>
</dbReference>
<evidence type="ECO:0000313" key="2">
    <source>
        <dbReference type="Proteomes" id="UP000277890"/>
    </source>
</evidence>
<protein>
    <submittedName>
        <fullName evidence="1">Uncharacterized protein</fullName>
    </submittedName>
</protein>
<organism evidence="1 2">
    <name type="scientific">Streptococcus cristatus</name>
    <dbReference type="NCBI Taxonomy" id="45634"/>
    <lineage>
        <taxon>Bacteria</taxon>
        <taxon>Bacillati</taxon>
        <taxon>Bacillota</taxon>
        <taxon>Bacilli</taxon>
        <taxon>Lactobacillales</taxon>
        <taxon>Streptococcaceae</taxon>
        <taxon>Streptococcus</taxon>
    </lineage>
</organism>
<sequence>MSNVNFDIESIEYLYIFDYYDFPLSFITKKINGKYYFFYYLDFETYFVKALSIKDINLIFSDISTRSLLENFYNQEDFFVLYKNENNQYVFNNISKFEIEHNIRATDYFPENDSTFQQDFITNRDFETLCREYTSIFSDLFDNKELTVKLVDRYNSHSASANIVIKTINLLNTFMDSLKLHLNESNIFTNENMVLKPFTPGSFNINFELVKSPEVSFFENDAQIYFDDFIVFIDSLNSKDVNEVYEDLIFEDTKIVKELGEYYSLIKANDISVSIENNHNKLSEITVNEQTDNFINSLQSLTNKLTNSTEIVETFNFEGTVESASNARNHITVRTISGSIKAKFSKAIFNDIKKLNRTVSISSIIQGQWIKRTYLDEDENIIDTKYEIVEFQQSA</sequence>
<comment type="caution">
    <text evidence="1">The sequence shown here is derived from an EMBL/GenBank/DDBJ whole genome shotgun (WGS) entry which is preliminary data.</text>
</comment>
<dbReference type="EMBL" id="RJPQ01000001">
    <property type="protein sequence ID" value="RSJ87918.1"/>
    <property type="molecule type" value="Genomic_DNA"/>
</dbReference>